<name>A0A4R5XFN9_9AGAM</name>
<evidence type="ECO:0000259" key="3">
    <source>
        <dbReference type="Pfam" id="PF09090"/>
    </source>
</evidence>
<dbReference type="SUPFAM" id="SSF48371">
    <property type="entry name" value="ARM repeat"/>
    <property type="match status" value="3"/>
</dbReference>
<feature type="region of interest" description="Disordered" evidence="1">
    <location>
        <begin position="716"/>
        <end position="741"/>
    </location>
</feature>
<accession>A0A4R5XFN9</accession>
<dbReference type="AlphaFoldDB" id="A0A4R5XFN9"/>
<evidence type="ECO:0008006" key="6">
    <source>
        <dbReference type="Google" id="ProtNLM"/>
    </source>
</evidence>
<dbReference type="OrthoDB" id="10252707at2759"/>
<evidence type="ECO:0000313" key="4">
    <source>
        <dbReference type="EMBL" id="TDL29146.1"/>
    </source>
</evidence>
<dbReference type="PANTHER" id="PTHR12412">
    <property type="entry name" value="CAP BINDING PROTEIN"/>
    <property type="match status" value="1"/>
</dbReference>
<dbReference type="GO" id="GO:0006406">
    <property type="term" value="P:mRNA export from nucleus"/>
    <property type="evidence" value="ECO:0007669"/>
    <property type="project" value="InterPro"/>
</dbReference>
<sequence length="854" mass="96127">MSYNRGYGRRRNRDDDYDDRRRDVYESPEEKIRSLIIKFGDADAEQELPQVANQLRERALQSIPAVAEGFRIGVTEEPYKIPYYAALLRSLHQPTEESASSGSIAKQILDDFWKGFQSFLDKLAWREIRLCLHFFTHLTVAQVISPSSMLALLQAFTAVLEEFGVSHGRGKHAALCASEALMRAGRILKQYSAPEVTTLINIIQNYADSASSNKPLVAPIVLLHSPNKSVEGADELLDTVLIVLKALDAVNFEEPTSAYLEPYLNLPPLDTTVSPYYDLPSVLVPPEAIELENITGEGGEAGAQTQKKEEWPEYVIRLFDNDVTADHTSPAGYPVRTLISDIVDIFEVNRKECARLLLDLAKWTPPGTFKPRPGAPVQNGEETGKLWQLESCIIETILSKLCRLPDTVHKPMYYISLITELCKGSPQTVGPAVGKSIRKLYGLLADGFDVEVARRFTEWFATHMSNFGFQWVWKEWIPDLSLTSHHPKRNFIRRAIETEIRLSYHDRILKTLPEPFLAPEADALPEQAPGPEFDYDDPLRPHHDAAQSLLNLLRGRSKADDVIAHIETLKNNLVESSDGDVNVDQVIRSITMQSLLHIGSRSFSHFLNAIERYLPVLRSIATSADAKADILMSAVEFWRRNRQMVGIVFDKLMQYQIVDPSDVVAWAFTARGDARAGTIDAFAWDLVKGALDKANGRVLIAKKKVALLRKEEDDDRARAKAHQNMEVDGDTAPENQPSIDSPALTTALKANATLTREQKAVLSRTLNEFVNALSDSSSILSEKSWHNRVNWEDADWDLWETWGWYRNFCRVYAPYLDSYSTALSTVAFSKIEGSRDVAHVLLRNIWNISLGQEP</sequence>
<proteinExistence type="predicted"/>
<feature type="compositionally biased region" description="Basic and acidic residues" evidence="1">
    <location>
        <begin position="12"/>
        <end position="24"/>
    </location>
</feature>
<dbReference type="InterPro" id="IPR015172">
    <property type="entry name" value="MIF4G-like_typ-1"/>
</dbReference>
<keyword evidence="5" id="KW-1185">Reference proteome</keyword>
<gene>
    <name evidence="4" type="ORF">BD410DRAFT_735868</name>
</gene>
<evidence type="ECO:0000259" key="2">
    <source>
        <dbReference type="Pfam" id="PF09088"/>
    </source>
</evidence>
<feature type="domain" description="MIF4G-like type 2" evidence="3">
    <location>
        <begin position="533"/>
        <end position="816"/>
    </location>
</feature>
<dbReference type="VEuPathDB" id="FungiDB:BD410DRAFT_735868"/>
<dbReference type="GO" id="GO:0005846">
    <property type="term" value="C:nuclear cap binding complex"/>
    <property type="evidence" value="ECO:0007669"/>
    <property type="project" value="InterPro"/>
</dbReference>
<organism evidence="4 5">
    <name type="scientific">Rickenella mellea</name>
    <dbReference type="NCBI Taxonomy" id="50990"/>
    <lineage>
        <taxon>Eukaryota</taxon>
        <taxon>Fungi</taxon>
        <taxon>Dikarya</taxon>
        <taxon>Basidiomycota</taxon>
        <taxon>Agaricomycotina</taxon>
        <taxon>Agaricomycetes</taxon>
        <taxon>Hymenochaetales</taxon>
        <taxon>Rickenellaceae</taxon>
        <taxon>Rickenella</taxon>
    </lineage>
</organism>
<dbReference type="GO" id="GO:0005634">
    <property type="term" value="C:nucleus"/>
    <property type="evidence" value="ECO:0007669"/>
    <property type="project" value="TreeGrafter"/>
</dbReference>
<protein>
    <recommendedName>
        <fullName evidence="6">Cap binding protein 80-PB</fullName>
    </recommendedName>
</protein>
<reference evidence="4 5" key="1">
    <citation type="submission" date="2018-06" db="EMBL/GenBank/DDBJ databases">
        <title>A transcriptomic atlas of mushroom development highlights an independent origin of complex multicellularity.</title>
        <authorList>
            <consortium name="DOE Joint Genome Institute"/>
            <person name="Krizsan K."/>
            <person name="Almasi E."/>
            <person name="Merenyi Z."/>
            <person name="Sahu N."/>
            <person name="Viragh M."/>
            <person name="Koszo T."/>
            <person name="Mondo S."/>
            <person name="Kiss B."/>
            <person name="Balint B."/>
            <person name="Kues U."/>
            <person name="Barry K."/>
            <person name="Hegedus J.C."/>
            <person name="Henrissat B."/>
            <person name="Johnson J."/>
            <person name="Lipzen A."/>
            <person name="Ohm R."/>
            <person name="Nagy I."/>
            <person name="Pangilinan J."/>
            <person name="Yan J."/>
            <person name="Xiong Y."/>
            <person name="Grigoriev I.V."/>
            <person name="Hibbett D.S."/>
            <person name="Nagy L.G."/>
        </authorList>
    </citation>
    <scope>NUCLEOTIDE SEQUENCE [LARGE SCALE GENOMIC DNA]</scope>
    <source>
        <strain evidence="4 5">SZMC22713</strain>
    </source>
</reference>
<dbReference type="GO" id="GO:0000339">
    <property type="term" value="F:RNA cap binding"/>
    <property type="evidence" value="ECO:0007669"/>
    <property type="project" value="InterPro"/>
</dbReference>
<feature type="region of interest" description="Disordered" evidence="1">
    <location>
        <begin position="1"/>
        <end position="24"/>
    </location>
</feature>
<dbReference type="Proteomes" id="UP000294933">
    <property type="component" value="Unassembled WGS sequence"/>
</dbReference>
<dbReference type="InterPro" id="IPR015174">
    <property type="entry name" value="MIF4G-like_typ-2"/>
</dbReference>
<dbReference type="Gene3D" id="1.25.40.180">
    <property type="match status" value="3"/>
</dbReference>
<dbReference type="GO" id="GO:0000184">
    <property type="term" value="P:nuclear-transcribed mRNA catabolic process, nonsense-mediated decay"/>
    <property type="evidence" value="ECO:0007669"/>
    <property type="project" value="TreeGrafter"/>
</dbReference>
<dbReference type="Pfam" id="PF09090">
    <property type="entry name" value="MIF4G_like_2"/>
    <property type="match status" value="1"/>
</dbReference>
<feature type="domain" description="MIF4G-like type 1" evidence="2">
    <location>
        <begin position="327"/>
        <end position="514"/>
    </location>
</feature>
<dbReference type="EMBL" id="ML170156">
    <property type="protein sequence ID" value="TDL29146.1"/>
    <property type="molecule type" value="Genomic_DNA"/>
</dbReference>
<dbReference type="InterPro" id="IPR016024">
    <property type="entry name" value="ARM-type_fold"/>
</dbReference>
<dbReference type="PANTHER" id="PTHR12412:SF2">
    <property type="entry name" value="NUCLEAR CAP-BINDING PROTEIN SUBUNIT 1"/>
    <property type="match status" value="1"/>
</dbReference>
<dbReference type="GO" id="GO:0003729">
    <property type="term" value="F:mRNA binding"/>
    <property type="evidence" value="ECO:0007669"/>
    <property type="project" value="TreeGrafter"/>
</dbReference>
<dbReference type="Pfam" id="PF09088">
    <property type="entry name" value="MIF4G_like"/>
    <property type="match status" value="1"/>
</dbReference>
<evidence type="ECO:0000256" key="1">
    <source>
        <dbReference type="SAM" id="MobiDB-lite"/>
    </source>
</evidence>
<dbReference type="STRING" id="50990.A0A4R5XFN9"/>
<evidence type="ECO:0000313" key="5">
    <source>
        <dbReference type="Proteomes" id="UP000294933"/>
    </source>
</evidence>
<dbReference type="InterPro" id="IPR027159">
    <property type="entry name" value="CBP80"/>
</dbReference>